<gene>
    <name evidence="1" type="ORF">PXH69_29165</name>
</gene>
<dbReference type="AlphaFoldDB" id="A0AAW6LQR3"/>
<dbReference type="RefSeq" id="WP_260646808.1">
    <property type="nucleotide sequence ID" value="NZ_JAOBTA010000009.1"/>
</dbReference>
<proteinExistence type="predicted"/>
<dbReference type="EMBL" id="JARDXE010000023">
    <property type="protein sequence ID" value="MDE8649049.1"/>
    <property type="molecule type" value="Genomic_DNA"/>
</dbReference>
<protein>
    <submittedName>
        <fullName evidence="1">Uncharacterized protein</fullName>
    </submittedName>
</protein>
<comment type="caution">
    <text evidence="1">The sequence shown here is derived from an EMBL/GenBank/DDBJ whole genome shotgun (WGS) entry which is preliminary data.</text>
</comment>
<reference evidence="1" key="1">
    <citation type="submission" date="2023-02" db="EMBL/GenBank/DDBJ databases">
        <title>A novel hydrolase synthesized by Rhodococcus erythropolis HQ is responsible for the detoxification of Zearalenone.</title>
        <authorList>
            <person name="Hu J."/>
            <person name="Xu J."/>
        </authorList>
    </citation>
    <scope>NUCLEOTIDE SEQUENCE</scope>
    <source>
        <strain evidence="1">HQ</strain>
    </source>
</reference>
<organism evidence="1 2">
    <name type="scientific">Rhodococcus qingshengii</name>
    <dbReference type="NCBI Taxonomy" id="334542"/>
    <lineage>
        <taxon>Bacteria</taxon>
        <taxon>Bacillati</taxon>
        <taxon>Actinomycetota</taxon>
        <taxon>Actinomycetes</taxon>
        <taxon>Mycobacteriales</taxon>
        <taxon>Nocardiaceae</taxon>
        <taxon>Rhodococcus</taxon>
        <taxon>Rhodococcus erythropolis group</taxon>
    </lineage>
</organism>
<name>A0AAW6LQR3_RHOSG</name>
<sequence>MAHNETVLVEQFGVWGEHPSHPARDWQHEVADGDTRLGYWAWVAAQLDNADT</sequence>
<evidence type="ECO:0000313" key="1">
    <source>
        <dbReference type="EMBL" id="MDE8649049.1"/>
    </source>
</evidence>
<dbReference type="Proteomes" id="UP001217325">
    <property type="component" value="Unassembled WGS sequence"/>
</dbReference>
<evidence type="ECO:0000313" key="2">
    <source>
        <dbReference type="Proteomes" id="UP001217325"/>
    </source>
</evidence>
<accession>A0AAW6LQR3</accession>